<dbReference type="Proteomes" id="UP001189429">
    <property type="component" value="Unassembled WGS sequence"/>
</dbReference>
<comment type="caution">
    <text evidence="1">The sequence shown here is derived from an EMBL/GenBank/DDBJ whole genome shotgun (WGS) entry which is preliminary data.</text>
</comment>
<organism evidence="1 2">
    <name type="scientific">Prorocentrum cordatum</name>
    <dbReference type="NCBI Taxonomy" id="2364126"/>
    <lineage>
        <taxon>Eukaryota</taxon>
        <taxon>Sar</taxon>
        <taxon>Alveolata</taxon>
        <taxon>Dinophyceae</taxon>
        <taxon>Prorocentrales</taxon>
        <taxon>Prorocentraceae</taxon>
        <taxon>Prorocentrum</taxon>
    </lineage>
</organism>
<name>A0ABN9T434_9DINO</name>
<accession>A0ABN9T434</accession>
<gene>
    <name evidence="1" type="ORF">PCOR1329_LOCUS35380</name>
</gene>
<evidence type="ECO:0000313" key="2">
    <source>
        <dbReference type="Proteomes" id="UP001189429"/>
    </source>
</evidence>
<feature type="non-terminal residue" evidence="1">
    <location>
        <position position="205"/>
    </location>
</feature>
<dbReference type="EMBL" id="CAUYUJ010014323">
    <property type="protein sequence ID" value="CAK0839775.1"/>
    <property type="molecule type" value="Genomic_DNA"/>
</dbReference>
<protein>
    <submittedName>
        <fullName evidence="1">Uncharacterized protein</fullName>
    </submittedName>
</protein>
<keyword evidence="2" id="KW-1185">Reference proteome</keyword>
<sequence length="205" mass="22789">MLAAGLEHFVPEFGSIWAAIPWEMCRGSFWGVALCAPLMPVAPKRPSEPLKLLERGGASETYATDESIDLSCRWASCTSTLAAALRQGNPRDPTFNCTFAAYLKRFLIARERLGIKAAPYQVRYSSASIDAALEHRARPEIKAHGRWKADMSVLRRDSKAKNVESVDELRESMSTHAKTCECRLEDLWRGRIELSVIAPPVAPKS</sequence>
<proteinExistence type="predicted"/>
<reference evidence="1" key="1">
    <citation type="submission" date="2023-10" db="EMBL/GenBank/DDBJ databases">
        <authorList>
            <person name="Chen Y."/>
            <person name="Shah S."/>
            <person name="Dougan E. K."/>
            <person name="Thang M."/>
            <person name="Chan C."/>
        </authorList>
    </citation>
    <scope>NUCLEOTIDE SEQUENCE [LARGE SCALE GENOMIC DNA]</scope>
</reference>
<evidence type="ECO:0000313" key="1">
    <source>
        <dbReference type="EMBL" id="CAK0839775.1"/>
    </source>
</evidence>